<keyword evidence="2" id="KW-1185">Reference proteome</keyword>
<dbReference type="Proteomes" id="UP000054937">
    <property type="component" value="Unassembled WGS sequence"/>
</dbReference>
<organism evidence="1 2">
    <name type="scientific">Pseudocohnilembus persalinus</name>
    <name type="common">Ciliate</name>
    <dbReference type="NCBI Taxonomy" id="266149"/>
    <lineage>
        <taxon>Eukaryota</taxon>
        <taxon>Sar</taxon>
        <taxon>Alveolata</taxon>
        <taxon>Ciliophora</taxon>
        <taxon>Intramacronucleata</taxon>
        <taxon>Oligohymenophorea</taxon>
        <taxon>Scuticociliatia</taxon>
        <taxon>Philasterida</taxon>
        <taxon>Pseudocohnilembidae</taxon>
        <taxon>Pseudocohnilembus</taxon>
    </lineage>
</organism>
<protein>
    <submittedName>
        <fullName evidence="1">Uncharacterized protein</fullName>
    </submittedName>
</protein>
<proteinExistence type="predicted"/>
<dbReference type="InParanoid" id="A0A0V0QN55"/>
<reference evidence="1 2" key="1">
    <citation type="journal article" date="2015" name="Sci. Rep.">
        <title>Genome of the facultative scuticociliatosis pathogen Pseudocohnilembus persalinus provides insight into its virulence through horizontal gene transfer.</title>
        <authorList>
            <person name="Xiong J."/>
            <person name="Wang G."/>
            <person name="Cheng J."/>
            <person name="Tian M."/>
            <person name="Pan X."/>
            <person name="Warren A."/>
            <person name="Jiang C."/>
            <person name="Yuan D."/>
            <person name="Miao W."/>
        </authorList>
    </citation>
    <scope>NUCLEOTIDE SEQUENCE [LARGE SCALE GENOMIC DNA]</scope>
    <source>
        <strain evidence="1">36N120E</strain>
    </source>
</reference>
<evidence type="ECO:0000313" key="1">
    <source>
        <dbReference type="EMBL" id="KRX03381.1"/>
    </source>
</evidence>
<evidence type="ECO:0000313" key="2">
    <source>
        <dbReference type="Proteomes" id="UP000054937"/>
    </source>
</evidence>
<dbReference type="AlphaFoldDB" id="A0A0V0QN55"/>
<comment type="caution">
    <text evidence="1">The sequence shown here is derived from an EMBL/GenBank/DDBJ whole genome shotgun (WGS) entry which is preliminary data.</text>
</comment>
<gene>
    <name evidence="1" type="ORF">PPERSA_12660</name>
</gene>
<sequence length="267" mass="32009">MDLLQTSKFYKGFKKIDQLVKQKYLNFLKETANNLNYQSNVQNYIDENTSFNYKTQVSIDKTKIEQQKEQKQQLDQDFIQIPTTQEQNYIHQSNYDKSPNDIKILNKSQVKGPIDMQIKQFEEQQQDDEQLLAFDQNNQTLNRNLLQQQIKQLTEYDKLSNKNIENKEQFFDQQYLQNSDQNIQTNDYVSTGDIVQLVHLDTGMLLSLTEKKISRYLIQKMCKIQNPCEENYSKQEQIFTLKQLDEKRLLQGENFDIYFEQDQKRVY</sequence>
<accession>A0A0V0QN55</accession>
<name>A0A0V0QN55_PSEPJ</name>
<dbReference type="EMBL" id="LDAU01000133">
    <property type="protein sequence ID" value="KRX03381.1"/>
    <property type="molecule type" value="Genomic_DNA"/>
</dbReference>